<gene>
    <name evidence="1" type="ORF">CDG60_17695</name>
</gene>
<dbReference type="Pfam" id="PF04463">
    <property type="entry name" value="2-thiour_desulf"/>
    <property type="match status" value="1"/>
</dbReference>
<accession>A0A3B7M316</accession>
<dbReference type="PANTHER" id="PTHR30087:SF1">
    <property type="entry name" value="HYPOTHETICAL CYTOSOLIC PROTEIN"/>
    <property type="match status" value="1"/>
</dbReference>
<reference evidence="2" key="1">
    <citation type="submission" date="2018-09" db="EMBL/GenBank/DDBJ databases">
        <title>The complete genome of Acinetobacter sp. strain WCHAc010005.</title>
        <authorList>
            <person name="Hu Y."/>
            <person name="Long H."/>
            <person name="Feng Y."/>
            <person name="Zong Z."/>
        </authorList>
    </citation>
    <scope>NUCLEOTIDE SEQUENCE [LARGE SCALE GENOMIC DNA]</scope>
    <source>
        <strain evidence="2">WCHAc010005</strain>
    </source>
</reference>
<proteinExistence type="predicted"/>
<dbReference type="PANTHER" id="PTHR30087">
    <property type="entry name" value="INNER MEMBRANE PROTEIN"/>
    <property type="match status" value="1"/>
</dbReference>
<dbReference type="AlphaFoldDB" id="A0A3B7M316"/>
<dbReference type="EMBL" id="CP032134">
    <property type="protein sequence ID" value="AXY58227.1"/>
    <property type="molecule type" value="Genomic_DNA"/>
</dbReference>
<dbReference type="InterPro" id="IPR007553">
    <property type="entry name" value="2-thiour_desulf"/>
</dbReference>
<dbReference type="Proteomes" id="UP000263753">
    <property type="component" value="Chromosome"/>
</dbReference>
<name>A0A3B7M316_9GAMM</name>
<dbReference type="RefSeq" id="WP_087513651.1">
    <property type="nucleotide sequence ID" value="NZ_CP032134.1"/>
</dbReference>
<dbReference type="KEGG" id="achi:CDG60_17695"/>
<evidence type="ECO:0000313" key="2">
    <source>
        <dbReference type="Proteomes" id="UP000263753"/>
    </source>
</evidence>
<evidence type="ECO:0000313" key="1">
    <source>
        <dbReference type="EMBL" id="AXY58227.1"/>
    </source>
</evidence>
<sequence length="156" mass="17098">MYLISACLAGQPVRYDSKSYHYEQIQRLIQQGKVITACPELLGGLSCPRLPAEIQNGNGADVLNGTAQVIDAVGQDVSQAFIQGAYRTLELAQLHHIQTVVLKENSPSCGRHWIYDGSFNAQKIKGMGVTATLLLQHGFQVISENQFLELLALTED</sequence>
<protein>
    <submittedName>
        <fullName evidence="1">DUF523 domain-containing protein</fullName>
    </submittedName>
</protein>
<organism evidence="1 2">
    <name type="scientific">Acinetobacter chinensis</name>
    <dbReference type="NCBI Taxonomy" id="2004650"/>
    <lineage>
        <taxon>Bacteria</taxon>
        <taxon>Pseudomonadati</taxon>
        <taxon>Pseudomonadota</taxon>
        <taxon>Gammaproteobacteria</taxon>
        <taxon>Moraxellales</taxon>
        <taxon>Moraxellaceae</taxon>
        <taxon>Acinetobacter</taxon>
    </lineage>
</organism>